<feature type="compositionally biased region" description="Basic and acidic residues" evidence="1">
    <location>
        <begin position="225"/>
        <end position="240"/>
    </location>
</feature>
<feature type="region of interest" description="Disordered" evidence="1">
    <location>
        <begin position="1644"/>
        <end position="1772"/>
    </location>
</feature>
<feature type="compositionally biased region" description="Polar residues" evidence="1">
    <location>
        <begin position="2052"/>
        <end position="2066"/>
    </location>
</feature>
<feature type="compositionally biased region" description="Pro residues" evidence="1">
    <location>
        <begin position="1"/>
        <end position="12"/>
    </location>
</feature>
<feature type="compositionally biased region" description="Polar residues" evidence="1">
    <location>
        <begin position="450"/>
        <end position="463"/>
    </location>
</feature>
<dbReference type="EMBL" id="MU001632">
    <property type="protein sequence ID" value="KAF2486025.1"/>
    <property type="molecule type" value="Genomic_DNA"/>
</dbReference>
<name>A0A6A6Q194_9PEZI</name>
<feature type="region of interest" description="Disordered" evidence="1">
    <location>
        <begin position="1790"/>
        <end position="1815"/>
    </location>
</feature>
<feature type="compositionally biased region" description="Polar residues" evidence="1">
    <location>
        <begin position="408"/>
        <end position="429"/>
    </location>
</feature>
<feature type="compositionally biased region" description="Basic and acidic residues" evidence="1">
    <location>
        <begin position="1543"/>
        <end position="1553"/>
    </location>
</feature>
<feature type="compositionally biased region" description="Basic and acidic residues" evidence="1">
    <location>
        <begin position="1045"/>
        <end position="1057"/>
    </location>
</feature>
<feature type="region of interest" description="Disordered" evidence="1">
    <location>
        <begin position="502"/>
        <end position="734"/>
    </location>
</feature>
<feature type="compositionally biased region" description="Polar residues" evidence="1">
    <location>
        <begin position="1368"/>
        <end position="1378"/>
    </location>
</feature>
<feature type="compositionally biased region" description="Basic and acidic residues" evidence="1">
    <location>
        <begin position="970"/>
        <end position="979"/>
    </location>
</feature>
<feature type="compositionally biased region" description="Low complexity" evidence="1">
    <location>
        <begin position="66"/>
        <end position="76"/>
    </location>
</feature>
<feature type="compositionally biased region" description="Polar residues" evidence="1">
    <location>
        <begin position="1086"/>
        <end position="1098"/>
    </location>
</feature>
<feature type="compositionally biased region" description="Polar residues" evidence="1">
    <location>
        <begin position="1264"/>
        <end position="1273"/>
    </location>
</feature>
<accession>A0A6A6Q194</accession>
<sequence>MARPPGSGPSGPPVSYKTVPGRHRTQKWNVAKQYDYSGDDWGGYDAYDDYGDSEPPPQPPLPSSPSIPQLPSQQQQRLGRQMSFDRTDPTTESRQFSAGPVLYAGVNNERSTGVSPARSAVSATSSGGKKSGEFQQPPVGNALRQRDFTDPGQVPAPLSPAARASPALSSSSFAAPATTPGMNNPATFPPRKSSIGSGSSASDAVPSAAKVEKELPTPPFIRPSDIYRRLAEEREKERQSSDGGRPSLDALQHEPDAAADLDPPSRQQRPLSAVEEAAAEGQHEDISASEGFSEPTNTLNNAVLPRFSGVSGFGNDWFVGRNSGSTVRTTTSESAPTVHAPEAASSVQTTPTADIALPNYDPAAEILAERTHETPVSAIGRQNQPDELAHQPSAGYRSAVEQAFTPPTRDNSQSTTGISRSGSESTTGISPIMSHVPFPPIAEAAHPNATVPTTAGYPSNQPSLLRKPTPSHSRTGSTERDAAIAGVGAVAAGAAIVGLAAGRETSRSREPAETSANEVAAPSTSSALPQTGRARAGTDYSLRESDLADAVNNSDPSSPEISNKSPVEAAKEEQSLFLQTHSLTPSGTPAPAFLESPGSGRASPAKGRVREIADKFHDLHEASRRNSQASLKSASTWSRVGSEENLSAIPSRTAAASGVGVAPIRQGTGDTWASSHYDAAEDRDTPATPVPTAGGLLAGEPSRPAVGREQSFRPQLPGGWVSYQDAPSTAAEDHGETLPATVYAHTPRPANDGKKAALNDFDLAPTTRKVSLPGTHYQEGPNHINQAKDAGAALGAALVASVGMGHQAHDFGSSEPAEPVDQPEMQYKPSTGDLNQLHVPQRPELTRGDTDATDVTDITSAQSSVPPTPPAKDPHRHRPAAESGEYFFTVTPLRTTKSREGSPDKSIATPPASSAARSGVSPAMSTWVRPNDTESDRLRKEIVRSLDSASMEKKMQEDTARTQDALDAPENARRVEEGRNALPAAEFGGGRPGMLGKRFSWEKEDDEDASTPDLGLGNTTPAQPSEDKALPPPPIVREPEPEESPEIKPEMPYERPRSRGLHIVNADSSDEEEQAAASRRADTERQTQGLWVNTSSAGPVSPLTKSQEDLHFRTIADAARDGEDGPSGPSPNVEENKERVGLPSYYTLDLPGIDGSRPRETDPAADAPEVKEQRISQQSIAELPAMQDIPPRPVPKDTSSPSSPTGRMKAPAFREILAIKSSSDRIRTYDETRQTFADTNTGLSDWLSGMLAQHPEHAGLASANPAQPNTISNLKGAHRSSPSLAKFTRQFSATGGPAGAGDYQGGSDLTGPKTPSKDLDMDELKQKGKDLMKNASVLGGRAQAGAKGLLAKGKSRFGSTRENRSKGFLSSNTSSVPSAATAIPPIPQRSTARSSVLQPLPPILDRSEPDTVPNQPTAGITHVATAPAASRSSSPGNPLSRALSRLRERSRSQSSSRSRHSRHSRPSSLVLLNSHEAEGAAAAGGGLLAKENQRKDGGMTGSAAVPPPWSESEAGPRTPVPAGNDGEAGVAKRLGILPSPTKNDFEARNREATPRNLADLNVAAAKFGDGKDEDEEELYASTPTALRRPMTGEEDPMGQATPRAPQWQWQPKATDSVVEGDGLDSDAPVTDTKEYDALKYRVQPGPGALEEKQDFSHLVPGGVAAHDEGRTSSDTRDISEADVSSFATAEEHGDDEKSEVSPQVLPQPAAVGGVESGNVRTSSVSSLDERHPVGVHPPGNIRDTDRGEPITHNLPTSPDLIKPDVGAGGGHMGRAAALEEKTPGLMQRSQLAPLEVPRPPMARPLSFEPLDRDYKGAPVPETLHRSPISRGDQDSFTFNTTTLTRHRKVSLPSADRKSKRLSGFMGSETDTSAPQTPVDGRLAGEAQERSIPDVPEVPIVPPAAAYIDPAQTMDLPHMPEVPGVPPAAAYIDPTQTRDMTQVPGVPTARPVTEALGNAGSEVKQGRRKSGIWDAFKRSPSVPKSEVKRDETPQQQSTHREHGTSKAPPPITTTASRARLEKPQRASATLIDTEQKQEKKKKRLSGFGALFGRSSTTGHESKNSSSGMKGKPSRNEPSTKQLPHQRRSYEAEEEEIEAPAGGWYVPNDDPGRYPPPQQVQQWPPAQAPHVSPATMYSQNNTQIRPDHDRYWPEPPRPPFQQNQSAHNAQLTPQVSGQSEWLRSGRQQGHGSIPSISPVRTRMSSEGYAAPDMSGFGQVHNVRTDEREMTGAGVGQHPLGCNPGGSIPSDWVPPKQDSEQYILGDLPSLNTGRPVHEEFEDALRESSTLQYGQAMSADVPIHGSNKGPAPALSSNDGGEWQMPTPDEKRVEMKGVSYPGQEWTPAPWE</sequence>
<feature type="compositionally biased region" description="Basic and acidic residues" evidence="1">
    <location>
        <begin position="1315"/>
        <end position="1332"/>
    </location>
</feature>
<feature type="compositionally biased region" description="Polar residues" evidence="1">
    <location>
        <begin position="576"/>
        <end position="587"/>
    </location>
</feature>
<evidence type="ECO:0000313" key="3">
    <source>
        <dbReference type="Proteomes" id="UP000799767"/>
    </source>
</evidence>
<keyword evidence="3" id="KW-1185">Reference proteome</keyword>
<feature type="compositionally biased region" description="Low complexity" evidence="1">
    <location>
        <begin position="193"/>
        <end position="202"/>
    </location>
</feature>
<feature type="compositionally biased region" description="Low complexity" evidence="1">
    <location>
        <begin position="1424"/>
        <end position="1443"/>
    </location>
</feature>
<dbReference type="RefSeq" id="XP_033592594.1">
    <property type="nucleotide sequence ID" value="XM_033732556.1"/>
</dbReference>
<organism evidence="2 3">
    <name type="scientific">Neohortaea acidophila</name>
    <dbReference type="NCBI Taxonomy" id="245834"/>
    <lineage>
        <taxon>Eukaryota</taxon>
        <taxon>Fungi</taxon>
        <taxon>Dikarya</taxon>
        <taxon>Ascomycota</taxon>
        <taxon>Pezizomycotina</taxon>
        <taxon>Dothideomycetes</taxon>
        <taxon>Dothideomycetidae</taxon>
        <taxon>Mycosphaerellales</taxon>
        <taxon>Teratosphaeriaceae</taxon>
        <taxon>Neohortaea</taxon>
    </lineage>
</organism>
<feature type="compositionally biased region" description="Polar residues" evidence="1">
    <location>
        <begin position="514"/>
        <end position="529"/>
    </location>
</feature>
<feature type="compositionally biased region" description="Pro residues" evidence="1">
    <location>
        <begin position="54"/>
        <end position="65"/>
    </location>
</feature>
<feature type="compositionally biased region" description="Polar residues" evidence="1">
    <location>
        <begin position="856"/>
        <end position="865"/>
    </location>
</feature>
<evidence type="ECO:0000256" key="1">
    <source>
        <dbReference type="SAM" id="MobiDB-lite"/>
    </source>
</evidence>
<feature type="region of interest" description="Disordered" evidence="1">
    <location>
        <begin position="1950"/>
        <end position="2255"/>
    </location>
</feature>
<feature type="region of interest" description="Disordered" evidence="1">
    <location>
        <begin position="323"/>
        <end position="355"/>
    </location>
</feature>
<feature type="compositionally biased region" description="Low complexity" evidence="1">
    <location>
        <begin position="1338"/>
        <end position="1352"/>
    </location>
</feature>
<feature type="compositionally biased region" description="Low complexity" evidence="1">
    <location>
        <begin position="155"/>
        <end position="180"/>
    </location>
</feature>
<feature type="compositionally biased region" description="Polar residues" evidence="1">
    <location>
        <begin position="2158"/>
        <end position="2188"/>
    </location>
</feature>
<gene>
    <name evidence="2" type="ORF">BDY17DRAFT_290722</name>
</gene>
<feature type="region of interest" description="Disordered" evidence="1">
    <location>
        <begin position="1847"/>
        <end position="1878"/>
    </location>
</feature>
<dbReference type="OrthoDB" id="5151921at2759"/>
<reference evidence="2" key="1">
    <citation type="journal article" date="2020" name="Stud. Mycol.">
        <title>101 Dothideomycetes genomes: a test case for predicting lifestyles and emergence of pathogens.</title>
        <authorList>
            <person name="Haridas S."/>
            <person name="Albert R."/>
            <person name="Binder M."/>
            <person name="Bloem J."/>
            <person name="Labutti K."/>
            <person name="Salamov A."/>
            <person name="Andreopoulos B."/>
            <person name="Baker S."/>
            <person name="Barry K."/>
            <person name="Bills G."/>
            <person name="Bluhm B."/>
            <person name="Cannon C."/>
            <person name="Castanera R."/>
            <person name="Culley D."/>
            <person name="Daum C."/>
            <person name="Ezra D."/>
            <person name="Gonzalez J."/>
            <person name="Henrissat B."/>
            <person name="Kuo A."/>
            <person name="Liang C."/>
            <person name="Lipzen A."/>
            <person name="Lutzoni F."/>
            <person name="Magnuson J."/>
            <person name="Mondo S."/>
            <person name="Nolan M."/>
            <person name="Ohm R."/>
            <person name="Pangilinan J."/>
            <person name="Park H.-J."/>
            <person name="Ramirez L."/>
            <person name="Alfaro M."/>
            <person name="Sun H."/>
            <person name="Tritt A."/>
            <person name="Yoshinaga Y."/>
            <person name="Zwiers L.-H."/>
            <person name="Turgeon B."/>
            <person name="Goodwin S."/>
            <person name="Spatafora J."/>
            <person name="Crous P."/>
            <person name="Grigoriev I."/>
        </authorList>
    </citation>
    <scope>NUCLEOTIDE SEQUENCE</scope>
    <source>
        <strain evidence="2">CBS 113389</strain>
    </source>
</reference>
<protein>
    <submittedName>
        <fullName evidence="2">Uncharacterized protein</fullName>
    </submittedName>
</protein>
<feature type="compositionally biased region" description="Polar residues" evidence="1">
    <location>
        <begin position="551"/>
        <end position="565"/>
    </location>
</feature>
<feature type="compositionally biased region" description="Basic and acidic residues" evidence="1">
    <location>
        <begin position="1689"/>
        <end position="1699"/>
    </location>
</feature>
<feature type="region of interest" description="Disordered" evidence="1">
    <location>
        <begin position="1257"/>
        <end position="1631"/>
    </location>
</feature>
<feature type="region of interest" description="Disordered" evidence="1">
    <location>
        <begin position="1"/>
        <end position="306"/>
    </location>
</feature>
<feature type="compositionally biased region" description="Low complexity" evidence="1">
    <location>
        <begin position="2117"/>
        <end position="2127"/>
    </location>
</feature>
<feature type="compositionally biased region" description="Basic and acidic residues" evidence="1">
    <location>
        <begin position="1156"/>
        <end position="1174"/>
    </location>
</feature>
<feature type="compositionally biased region" description="Polar residues" evidence="1">
    <location>
        <begin position="2133"/>
        <end position="2142"/>
    </location>
</feature>
<feature type="compositionally biased region" description="Basic and acidic residues" evidence="1">
    <location>
        <begin position="1984"/>
        <end position="2003"/>
    </location>
</feature>
<feature type="region of interest" description="Disordered" evidence="1">
    <location>
        <begin position="382"/>
        <end position="480"/>
    </location>
</feature>
<feature type="region of interest" description="Disordered" evidence="1">
    <location>
        <begin position="807"/>
        <end position="1213"/>
    </location>
</feature>
<feature type="compositionally biased region" description="Basic and acidic residues" evidence="1">
    <location>
        <begin position="608"/>
        <end position="624"/>
    </location>
</feature>
<dbReference type="Proteomes" id="UP000799767">
    <property type="component" value="Unassembled WGS sequence"/>
</dbReference>
<dbReference type="GeneID" id="54473558"/>
<feature type="compositionally biased region" description="Polar residues" evidence="1">
    <location>
        <begin position="323"/>
        <end position="335"/>
    </location>
</feature>
<feature type="compositionally biased region" description="Polar residues" evidence="1">
    <location>
        <begin position="1388"/>
        <end position="1397"/>
    </location>
</feature>
<feature type="compositionally biased region" description="Basic and acidic residues" evidence="1">
    <location>
        <begin position="1665"/>
        <end position="1679"/>
    </location>
</feature>
<proteinExistence type="predicted"/>
<feature type="compositionally biased region" description="Polar residues" evidence="1">
    <location>
        <begin position="625"/>
        <end position="650"/>
    </location>
</feature>
<evidence type="ECO:0000313" key="2">
    <source>
        <dbReference type="EMBL" id="KAF2486025.1"/>
    </source>
</evidence>
<feature type="region of interest" description="Disordered" evidence="1">
    <location>
        <begin position="2292"/>
        <end position="2346"/>
    </location>
</feature>
<feature type="compositionally biased region" description="Basic and acidic residues" evidence="1">
    <location>
        <begin position="931"/>
        <end position="961"/>
    </location>
</feature>
<feature type="compositionally biased region" description="Basic and acidic residues" evidence="1">
    <location>
        <begin position="1106"/>
        <end position="1123"/>
    </location>
</feature>